<keyword evidence="3" id="KW-0336">GPI-anchor</keyword>
<evidence type="ECO:0000256" key="6">
    <source>
        <dbReference type="ARBA" id="ARBA00023288"/>
    </source>
</evidence>
<organism evidence="9">
    <name type="scientific">Trypanosoma brucei</name>
    <dbReference type="NCBI Taxonomy" id="5691"/>
    <lineage>
        <taxon>Eukaryota</taxon>
        <taxon>Discoba</taxon>
        <taxon>Euglenozoa</taxon>
        <taxon>Kinetoplastea</taxon>
        <taxon>Metakinetoplastina</taxon>
        <taxon>Trypanosomatida</taxon>
        <taxon>Trypanosomatidae</taxon>
        <taxon>Trypanosoma</taxon>
    </lineage>
</organism>
<dbReference type="Pfam" id="PF00913">
    <property type="entry name" value="Trypan_glycop"/>
    <property type="match status" value="1"/>
</dbReference>
<dbReference type="InterPro" id="IPR001812">
    <property type="entry name" value="Trypano_VSG_A_N_dom"/>
</dbReference>
<comment type="subcellular location">
    <subcellularLocation>
        <location evidence="1">Cell membrane</location>
        <topology evidence="1">Lipid-anchor</topology>
        <topology evidence="1">GPI-anchor</topology>
    </subcellularLocation>
</comment>
<evidence type="ECO:0000256" key="5">
    <source>
        <dbReference type="ARBA" id="ARBA00023180"/>
    </source>
</evidence>
<evidence type="ECO:0000256" key="7">
    <source>
        <dbReference type="SAM" id="SignalP"/>
    </source>
</evidence>
<protein>
    <submittedName>
        <fullName evidence="9">Variant surface glycoprotein</fullName>
    </submittedName>
</protein>
<evidence type="ECO:0000256" key="4">
    <source>
        <dbReference type="ARBA" id="ARBA00023136"/>
    </source>
</evidence>
<reference evidence="9" key="1">
    <citation type="submission" date="2016-12" db="EMBL/GenBank/DDBJ databases">
        <title>Extending the VSGnome of Trypanosoma brucei strain TREU927.</title>
        <authorList>
            <person name="Cross G.A."/>
        </authorList>
    </citation>
    <scope>NUCLEOTIDE SEQUENCE</scope>
    <source>
        <strain evidence="9">Tb927.99.2103</strain>
    </source>
</reference>
<keyword evidence="6" id="KW-0449">Lipoprotein</keyword>
<dbReference type="SUPFAM" id="SSF58087">
    <property type="entry name" value="Variant surface glycoprotein (N-terminal domain)"/>
    <property type="match status" value="1"/>
</dbReference>
<evidence type="ECO:0000256" key="2">
    <source>
        <dbReference type="ARBA" id="ARBA00022475"/>
    </source>
</evidence>
<dbReference type="GO" id="GO:0098552">
    <property type="term" value="C:side of membrane"/>
    <property type="evidence" value="ECO:0007669"/>
    <property type="project" value="UniProtKB-KW"/>
</dbReference>
<evidence type="ECO:0000313" key="9">
    <source>
        <dbReference type="EMBL" id="ARB50984.1"/>
    </source>
</evidence>
<dbReference type="Gene3D" id="1.10.470.10">
    <property type="entry name" value="Variant Surface Glycoprotein, subunit A, domain 2"/>
    <property type="match status" value="1"/>
</dbReference>
<feature type="chain" id="PRO_5012098085" evidence="7">
    <location>
        <begin position="22"/>
        <end position="165"/>
    </location>
</feature>
<proteinExistence type="predicted"/>
<dbReference type="Gene3D" id="3.90.150.10">
    <property type="entry name" value="Variant Surface Glycoprotein, subunit A domain 1"/>
    <property type="match status" value="1"/>
</dbReference>
<evidence type="ECO:0000256" key="3">
    <source>
        <dbReference type="ARBA" id="ARBA00022622"/>
    </source>
</evidence>
<keyword evidence="2" id="KW-1003">Cell membrane</keyword>
<evidence type="ECO:0000259" key="8">
    <source>
        <dbReference type="Pfam" id="PF00913"/>
    </source>
</evidence>
<sequence>MHATDILVGIAFLTATANVDAIADMGLKEKFWKPMCDLSEELDMHPQDATRVLTSGLKAIKNMKVAALQAEIYSKINYGQQTGTSAAIMAGYFDIKTAVAVELLQDTGLQKEVTAAATTAYLKGRIDKWLQFMNGMKTEGTRRCLLDENGDNPAKNAPGQIGGHA</sequence>
<feature type="domain" description="Trypanosome variant surface glycoprotein A-type N-terminal" evidence="8">
    <location>
        <begin position="13"/>
        <end position="162"/>
    </location>
</feature>
<name>A0A1V0FZC1_9TRYP</name>
<keyword evidence="5" id="KW-0325">Glycoprotein</keyword>
<keyword evidence="4" id="KW-0472">Membrane</keyword>
<evidence type="ECO:0000256" key="1">
    <source>
        <dbReference type="ARBA" id="ARBA00004609"/>
    </source>
</evidence>
<dbReference type="GO" id="GO:0005886">
    <property type="term" value="C:plasma membrane"/>
    <property type="evidence" value="ECO:0007669"/>
    <property type="project" value="UniProtKB-SubCell"/>
</dbReference>
<accession>A0A1V0FZC1</accession>
<dbReference type="GO" id="GO:0042783">
    <property type="term" value="P:symbiont-mediated evasion of host immune response"/>
    <property type="evidence" value="ECO:0007669"/>
    <property type="project" value="InterPro"/>
</dbReference>
<dbReference type="EMBL" id="KY404733">
    <property type="protein sequence ID" value="ARB50984.1"/>
    <property type="molecule type" value="Genomic_DNA"/>
</dbReference>
<keyword evidence="7" id="KW-0732">Signal</keyword>
<dbReference type="AlphaFoldDB" id="A0A1V0FZC1"/>
<feature type="signal peptide" evidence="7">
    <location>
        <begin position="1"/>
        <end position="21"/>
    </location>
</feature>